<keyword evidence="4" id="KW-0472">Membrane</keyword>
<dbReference type="Pfam" id="PF09976">
    <property type="entry name" value="TPR_21"/>
    <property type="match status" value="1"/>
</dbReference>
<feature type="domain" description="Ancillary SecYEG translocon subunit/Cell division coordinator CpoB TPR" evidence="5">
    <location>
        <begin position="194"/>
        <end position="301"/>
    </location>
</feature>
<keyword evidence="1" id="KW-0677">Repeat</keyword>
<name>A0A7C3IFQ0_9SPIR</name>
<dbReference type="EMBL" id="DSVL01000003">
    <property type="protein sequence ID" value="HFH27921.1"/>
    <property type="molecule type" value="Genomic_DNA"/>
</dbReference>
<evidence type="ECO:0000256" key="4">
    <source>
        <dbReference type="SAM" id="Phobius"/>
    </source>
</evidence>
<dbReference type="InterPro" id="IPR011990">
    <property type="entry name" value="TPR-like_helical_dom_sf"/>
</dbReference>
<sequence>MFSRSRSSYSSTILKKRAIKLVVFLCIVLVLSISIFIIVRQNRLEQANSRNYLLTLWNNGQYEEVLKEAKNNLQKRPLDTFYLMIYGFSAFQVAEAQTAPQDAQVYYDECITSLRKVLLHDSANKDGRIPYVLGKAYYKSGPSFADSAIIYLEKAKHLGFSAPNLNEYLGLAYAAVKDYRNSVAAFSQVLQPDKEASDLILLAIAKSYIGLEDYDNAQAYLYRCIESTKDDELRSKARLLLASLLVSEGKQQEAIEQYLAIIADNDQNAEAHFQLGELYANAGDSIKARAEWRKTLKIDPNHGPARNRLSM</sequence>
<dbReference type="SMART" id="SM00028">
    <property type="entry name" value="TPR"/>
    <property type="match status" value="4"/>
</dbReference>
<dbReference type="PANTHER" id="PTHR45586">
    <property type="entry name" value="TPR REPEAT-CONTAINING PROTEIN PA4667"/>
    <property type="match status" value="1"/>
</dbReference>
<evidence type="ECO:0000259" key="5">
    <source>
        <dbReference type="Pfam" id="PF09976"/>
    </source>
</evidence>
<dbReference type="InterPro" id="IPR019734">
    <property type="entry name" value="TPR_rpt"/>
</dbReference>
<reference evidence="6" key="1">
    <citation type="journal article" date="2020" name="mSystems">
        <title>Genome- and Community-Level Interaction Insights into Carbon Utilization and Element Cycling Functions of Hydrothermarchaeota in Hydrothermal Sediment.</title>
        <authorList>
            <person name="Zhou Z."/>
            <person name="Liu Y."/>
            <person name="Xu W."/>
            <person name="Pan J."/>
            <person name="Luo Z.H."/>
            <person name="Li M."/>
        </authorList>
    </citation>
    <scope>NUCLEOTIDE SEQUENCE [LARGE SCALE GENOMIC DNA]</scope>
    <source>
        <strain evidence="6">SpSt-503</strain>
    </source>
</reference>
<proteinExistence type="predicted"/>
<evidence type="ECO:0000256" key="3">
    <source>
        <dbReference type="PROSITE-ProRule" id="PRU00339"/>
    </source>
</evidence>
<dbReference type="SUPFAM" id="SSF48452">
    <property type="entry name" value="TPR-like"/>
    <property type="match status" value="1"/>
</dbReference>
<dbReference type="PROSITE" id="PS50005">
    <property type="entry name" value="TPR"/>
    <property type="match status" value="1"/>
</dbReference>
<dbReference type="InterPro" id="IPR018704">
    <property type="entry name" value="SecYEG/CpoB_TPR"/>
</dbReference>
<organism evidence="6">
    <name type="scientific">Gracilinema caldarium</name>
    <dbReference type="NCBI Taxonomy" id="215591"/>
    <lineage>
        <taxon>Bacteria</taxon>
        <taxon>Pseudomonadati</taxon>
        <taxon>Spirochaetota</taxon>
        <taxon>Spirochaetia</taxon>
        <taxon>Spirochaetales</taxon>
        <taxon>Breznakiellaceae</taxon>
        <taxon>Gracilinema</taxon>
    </lineage>
</organism>
<feature type="repeat" description="TPR" evidence="3">
    <location>
        <begin position="269"/>
        <end position="302"/>
    </location>
</feature>
<protein>
    <submittedName>
        <fullName evidence="6">Tetratricopeptide repeat protein</fullName>
    </submittedName>
</protein>
<comment type="caution">
    <text evidence="6">The sequence shown here is derived from an EMBL/GenBank/DDBJ whole genome shotgun (WGS) entry which is preliminary data.</text>
</comment>
<evidence type="ECO:0000256" key="2">
    <source>
        <dbReference type="ARBA" id="ARBA00022803"/>
    </source>
</evidence>
<dbReference type="PANTHER" id="PTHR45586:SF1">
    <property type="entry name" value="LIPOPOLYSACCHARIDE ASSEMBLY PROTEIN B"/>
    <property type="match status" value="1"/>
</dbReference>
<dbReference type="Gene3D" id="1.25.40.10">
    <property type="entry name" value="Tetratricopeptide repeat domain"/>
    <property type="match status" value="2"/>
</dbReference>
<keyword evidence="4" id="KW-1133">Transmembrane helix</keyword>
<evidence type="ECO:0000313" key="6">
    <source>
        <dbReference type="EMBL" id="HFH27921.1"/>
    </source>
</evidence>
<gene>
    <name evidence="6" type="ORF">ENS59_00165</name>
</gene>
<dbReference type="AlphaFoldDB" id="A0A7C3IFQ0"/>
<accession>A0A7C3IFQ0</accession>
<keyword evidence="2 3" id="KW-0802">TPR repeat</keyword>
<dbReference type="InterPro" id="IPR051012">
    <property type="entry name" value="CellSynth/LPSAsmb/PSIAsmb"/>
</dbReference>
<keyword evidence="4" id="KW-0812">Transmembrane</keyword>
<feature type="transmembrane region" description="Helical" evidence="4">
    <location>
        <begin position="21"/>
        <end position="39"/>
    </location>
</feature>
<evidence type="ECO:0000256" key="1">
    <source>
        <dbReference type="ARBA" id="ARBA00022737"/>
    </source>
</evidence>